<dbReference type="InterPro" id="IPR001789">
    <property type="entry name" value="Sig_transdc_resp-reg_receiver"/>
</dbReference>
<keyword evidence="3 8" id="KW-0597">Phosphoprotein</keyword>
<keyword evidence="4" id="KW-0902">Two-component regulatory system</keyword>
<dbReference type="InterPro" id="IPR020449">
    <property type="entry name" value="Tscrpt_reg_AraC-type_HTH"/>
</dbReference>
<name>A0ABS4FV70_9BACL</name>
<comment type="caution">
    <text evidence="11">The sequence shown here is derived from an EMBL/GenBank/DDBJ whole genome shotgun (WGS) entry which is preliminary data.</text>
</comment>
<evidence type="ECO:0000256" key="2">
    <source>
        <dbReference type="ARBA" id="ARBA00022490"/>
    </source>
</evidence>
<evidence type="ECO:0000259" key="9">
    <source>
        <dbReference type="PROSITE" id="PS01124"/>
    </source>
</evidence>
<dbReference type="Proteomes" id="UP001519272">
    <property type="component" value="Unassembled WGS sequence"/>
</dbReference>
<evidence type="ECO:0000256" key="1">
    <source>
        <dbReference type="ARBA" id="ARBA00004496"/>
    </source>
</evidence>
<evidence type="ECO:0000256" key="5">
    <source>
        <dbReference type="ARBA" id="ARBA00023015"/>
    </source>
</evidence>
<dbReference type="EMBL" id="JAGGKG010000015">
    <property type="protein sequence ID" value="MBP1906429.1"/>
    <property type="molecule type" value="Genomic_DNA"/>
</dbReference>
<dbReference type="InterPro" id="IPR011006">
    <property type="entry name" value="CheY-like_superfamily"/>
</dbReference>
<comment type="subcellular location">
    <subcellularLocation>
        <location evidence="1">Cytoplasm</location>
    </subcellularLocation>
</comment>
<accession>A0ABS4FV70</accession>
<sequence>MLRIVIVDDEVLIREGLAKMIQKENPTFHIVGLFADGQDVLEALPNLGVDVVITDIRMPMLGGLPLIKELQNHYPHIRSILMSGYVDFGYAQEAIRCSAVDYLLKPINKEQLFELLYRLQQEQQTKLNQVKEQRILLLSALLSQEENKDKQIVGVPFPHSFFVPFILKSNEARHLQYCASRLQQLQVQLTNCTSQSELVMGIELDLLWRDQAYQGWIIYFTQPPSPEQLDGIGRQLLAYAEQESFPLHIGSGGLCVNLTQLQSAFNIARYTCDQGLYSNRIHYFSHSLSPPCLTKIKKRQPEAYPQLINDLKILNTTSLQHWLIQNFTNIKEQQGGLSHIYDLCCLISSKIEHEVDEWTTFFHDQILQQLQSDLYLFFRYDELVSYVVDIFLSKLELIRADRLASLASATLTIKQYIHEHYAEQIDLNALAAIVYLTPTYVSKLFKQETGHTITDYLTDVRLQHAKRLLTQQPHLKVQEISEQVGYADVAYFHKLFKRTIGITPSQFKKITHSTIQA</sequence>
<dbReference type="SMART" id="SM00342">
    <property type="entry name" value="HTH_ARAC"/>
    <property type="match status" value="1"/>
</dbReference>
<dbReference type="Pfam" id="PF00072">
    <property type="entry name" value="Response_reg"/>
    <property type="match status" value="1"/>
</dbReference>
<dbReference type="InterPro" id="IPR018060">
    <property type="entry name" value="HTH_AraC"/>
</dbReference>
<dbReference type="SMART" id="SM00448">
    <property type="entry name" value="REC"/>
    <property type="match status" value="1"/>
</dbReference>
<dbReference type="RefSeq" id="WP_210090028.1">
    <property type="nucleotide sequence ID" value="NZ_JAGGKG010000015.1"/>
</dbReference>
<feature type="domain" description="Response regulatory" evidence="10">
    <location>
        <begin position="3"/>
        <end position="120"/>
    </location>
</feature>
<feature type="domain" description="HTH araC/xylS-type" evidence="9">
    <location>
        <begin position="411"/>
        <end position="510"/>
    </location>
</feature>
<dbReference type="InterPro" id="IPR051552">
    <property type="entry name" value="HptR"/>
</dbReference>
<dbReference type="Gene3D" id="3.40.50.2300">
    <property type="match status" value="1"/>
</dbReference>
<dbReference type="PROSITE" id="PS00041">
    <property type="entry name" value="HTH_ARAC_FAMILY_1"/>
    <property type="match status" value="1"/>
</dbReference>
<dbReference type="PANTHER" id="PTHR42713">
    <property type="entry name" value="HISTIDINE KINASE-RELATED"/>
    <property type="match status" value="1"/>
</dbReference>
<gene>
    <name evidence="11" type="ORF">J2Z32_003079</name>
</gene>
<dbReference type="Pfam" id="PF12833">
    <property type="entry name" value="HTH_18"/>
    <property type="match status" value="1"/>
</dbReference>
<proteinExistence type="predicted"/>
<dbReference type="InterPro" id="IPR018062">
    <property type="entry name" value="HTH_AraC-typ_CS"/>
</dbReference>
<evidence type="ECO:0000256" key="8">
    <source>
        <dbReference type="PROSITE-ProRule" id="PRU00169"/>
    </source>
</evidence>
<keyword evidence="5" id="KW-0805">Transcription regulation</keyword>
<feature type="modified residue" description="4-aspartylphosphate" evidence="8">
    <location>
        <position position="55"/>
    </location>
</feature>
<keyword evidence="6" id="KW-0238">DNA-binding</keyword>
<dbReference type="PRINTS" id="PR00032">
    <property type="entry name" value="HTHARAC"/>
</dbReference>
<keyword evidence="7" id="KW-0804">Transcription</keyword>
<dbReference type="SUPFAM" id="SSF46689">
    <property type="entry name" value="Homeodomain-like"/>
    <property type="match status" value="2"/>
</dbReference>
<evidence type="ECO:0000313" key="12">
    <source>
        <dbReference type="Proteomes" id="UP001519272"/>
    </source>
</evidence>
<evidence type="ECO:0000256" key="6">
    <source>
        <dbReference type="ARBA" id="ARBA00023125"/>
    </source>
</evidence>
<evidence type="ECO:0000256" key="7">
    <source>
        <dbReference type="ARBA" id="ARBA00023163"/>
    </source>
</evidence>
<keyword evidence="2" id="KW-0963">Cytoplasm</keyword>
<keyword evidence="12" id="KW-1185">Reference proteome</keyword>
<reference evidence="11 12" key="1">
    <citation type="submission" date="2021-03" db="EMBL/GenBank/DDBJ databases">
        <title>Genomic Encyclopedia of Type Strains, Phase IV (KMG-IV): sequencing the most valuable type-strain genomes for metagenomic binning, comparative biology and taxonomic classification.</title>
        <authorList>
            <person name="Goeker M."/>
        </authorList>
    </citation>
    <scope>NUCLEOTIDE SEQUENCE [LARGE SCALE GENOMIC DNA]</scope>
    <source>
        <strain evidence="11 12">DSM 14349</strain>
    </source>
</reference>
<dbReference type="PROSITE" id="PS50110">
    <property type="entry name" value="RESPONSE_REGULATORY"/>
    <property type="match status" value="1"/>
</dbReference>
<protein>
    <submittedName>
        <fullName evidence="11">Two-component system response regulator YesN</fullName>
    </submittedName>
</protein>
<dbReference type="Gene3D" id="1.10.10.60">
    <property type="entry name" value="Homeodomain-like"/>
    <property type="match status" value="2"/>
</dbReference>
<dbReference type="InterPro" id="IPR009057">
    <property type="entry name" value="Homeodomain-like_sf"/>
</dbReference>
<dbReference type="PANTHER" id="PTHR42713:SF3">
    <property type="entry name" value="TRANSCRIPTIONAL REGULATORY PROTEIN HPTR"/>
    <property type="match status" value="1"/>
</dbReference>
<organism evidence="11 12">
    <name type="scientific">Paenibacillus turicensis</name>
    <dbReference type="NCBI Taxonomy" id="160487"/>
    <lineage>
        <taxon>Bacteria</taxon>
        <taxon>Bacillati</taxon>
        <taxon>Bacillota</taxon>
        <taxon>Bacilli</taxon>
        <taxon>Bacillales</taxon>
        <taxon>Paenibacillaceae</taxon>
        <taxon>Paenibacillus</taxon>
    </lineage>
</organism>
<evidence type="ECO:0000256" key="3">
    <source>
        <dbReference type="ARBA" id="ARBA00022553"/>
    </source>
</evidence>
<evidence type="ECO:0000313" key="11">
    <source>
        <dbReference type="EMBL" id="MBP1906429.1"/>
    </source>
</evidence>
<evidence type="ECO:0000256" key="4">
    <source>
        <dbReference type="ARBA" id="ARBA00023012"/>
    </source>
</evidence>
<dbReference type="PROSITE" id="PS01124">
    <property type="entry name" value="HTH_ARAC_FAMILY_2"/>
    <property type="match status" value="1"/>
</dbReference>
<evidence type="ECO:0000259" key="10">
    <source>
        <dbReference type="PROSITE" id="PS50110"/>
    </source>
</evidence>
<dbReference type="SUPFAM" id="SSF52172">
    <property type="entry name" value="CheY-like"/>
    <property type="match status" value="1"/>
</dbReference>
<dbReference type="CDD" id="cd17536">
    <property type="entry name" value="REC_YesN-like"/>
    <property type="match status" value="1"/>
</dbReference>